<gene>
    <name evidence="2" type="ORF">Dthio_PD2313</name>
</gene>
<sequence>MPIKNRGVSKTVFSIAFIFVFVFPVPAQDNDRSSPDPDWMQVEAPQYNPEGLQDPFVPFVMPEEPPDALPALERLRPLTPLERVELGQLRLVGTMQSPEQEIMAMVEMPDGKGFMLHKGTRIGPNQGEVLEIHPDRVLVREYIQGAYGIEESLSTLKLRPGDSD</sequence>
<keyword evidence="1" id="KW-0732">Signal</keyword>
<name>D6SQ96_9BACT</name>
<feature type="signal peptide" evidence="1">
    <location>
        <begin position="1"/>
        <end position="27"/>
    </location>
</feature>
<dbReference type="Pfam" id="PF04351">
    <property type="entry name" value="PilP"/>
    <property type="match status" value="1"/>
</dbReference>
<reference evidence="2" key="1">
    <citation type="submission" date="2010-05" db="EMBL/GenBank/DDBJ databases">
        <title>The draft genome of Desulfonatronospira thiodismutans ASO3-1.</title>
        <authorList>
            <consortium name="US DOE Joint Genome Institute (JGI-PGF)"/>
            <person name="Lucas S."/>
            <person name="Copeland A."/>
            <person name="Lapidus A."/>
            <person name="Cheng J.-F."/>
            <person name="Bruce D."/>
            <person name="Goodwin L."/>
            <person name="Pitluck S."/>
            <person name="Chertkov O."/>
            <person name="Brettin T."/>
            <person name="Detter J.C."/>
            <person name="Han C."/>
            <person name="Land M.L."/>
            <person name="Hauser L."/>
            <person name="Kyrpides N."/>
            <person name="Mikhailova N."/>
            <person name="Muyzer G."/>
            <person name="Woyke T."/>
        </authorList>
    </citation>
    <scope>NUCLEOTIDE SEQUENCE [LARGE SCALE GENOMIC DNA]</scope>
    <source>
        <strain evidence="2">ASO3-1</strain>
    </source>
</reference>
<dbReference type="InterPro" id="IPR007446">
    <property type="entry name" value="PilP"/>
</dbReference>
<dbReference type="eggNOG" id="COG3168">
    <property type="taxonomic scope" value="Bacteria"/>
</dbReference>
<feature type="chain" id="PRO_5003087916" description="Pilus assembly protein PilP" evidence="1">
    <location>
        <begin position="28"/>
        <end position="164"/>
    </location>
</feature>
<dbReference type="Proteomes" id="UP000005496">
    <property type="component" value="Unassembled WGS sequence"/>
</dbReference>
<dbReference type="RefSeq" id="WP_008870236.1">
    <property type="nucleotide sequence ID" value="NZ_ACJN02000002.1"/>
</dbReference>
<proteinExistence type="predicted"/>
<dbReference type="Gene3D" id="2.30.30.830">
    <property type="match status" value="1"/>
</dbReference>
<dbReference type="EMBL" id="ACJN02000002">
    <property type="protein sequence ID" value="EFI34922.1"/>
    <property type="molecule type" value="Genomic_DNA"/>
</dbReference>
<evidence type="ECO:0008006" key="4">
    <source>
        <dbReference type="Google" id="ProtNLM"/>
    </source>
</evidence>
<dbReference type="AlphaFoldDB" id="D6SQ96"/>
<accession>D6SQ96</accession>
<evidence type="ECO:0000256" key="1">
    <source>
        <dbReference type="SAM" id="SignalP"/>
    </source>
</evidence>
<protein>
    <recommendedName>
        <fullName evidence="4">Pilus assembly protein PilP</fullName>
    </recommendedName>
</protein>
<evidence type="ECO:0000313" key="2">
    <source>
        <dbReference type="EMBL" id="EFI34922.1"/>
    </source>
</evidence>
<evidence type="ECO:0000313" key="3">
    <source>
        <dbReference type="Proteomes" id="UP000005496"/>
    </source>
</evidence>
<comment type="caution">
    <text evidence="2">The sequence shown here is derived from an EMBL/GenBank/DDBJ whole genome shotgun (WGS) entry which is preliminary data.</text>
</comment>
<organism evidence="2 3">
    <name type="scientific">Desulfonatronospira thiodismutans ASO3-1</name>
    <dbReference type="NCBI Taxonomy" id="555779"/>
    <lineage>
        <taxon>Bacteria</taxon>
        <taxon>Pseudomonadati</taxon>
        <taxon>Thermodesulfobacteriota</taxon>
        <taxon>Desulfovibrionia</taxon>
        <taxon>Desulfovibrionales</taxon>
        <taxon>Desulfonatronovibrionaceae</taxon>
        <taxon>Desulfonatronospira</taxon>
    </lineage>
</organism>
<keyword evidence="3" id="KW-1185">Reference proteome</keyword>
<dbReference type="OrthoDB" id="9788988at2"/>